<evidence type="ECO:0000256" key="6">
    <source>
        <dbReference type="SAM" id="Phobius"/>
    </source>
</evidence>
<reference evidence="8 10" key="2">
    <citation type="journal article" date="2014" name="PLoS Genet.">
        <title>Phylogenetically driven sequencing of extremely halophilic archaea reveals strategies for static and dynamic osmo-response.</title>
        <authorList>
            <person name="Becker E.A."/>
            <person name="Seitzer P.M."/>
            <person name="Tritt A."/>
            <person name="Larsen D."/>
            <person name="Krusor M."/>
            <person name="Yao A.I."/>
            <person name="Wu D."/>
            <person name="Madern D."/>
            <person name="Eisen J.A."/>
            <person name="Darling A.E."/>
            <person name="Facciotti M.T."/>
        </authorList>
    </citation>
    <scope>NUCLEOTIDE SEQUENCE [LARGE SCALE GENOMIC DNA]</scope>
    <source>
        <strain evidence="8">B3</strain>
        <strain evidence="10">DSM 18796 / CECT 7217 / JCM 14584 / KCTC 4019 / B3</strain>
    </source>
</reference>
<keyword evidence="10" id="KW-1185">Reference proteome</keyword>
<sequence length="169" mass="17966">MAALGSSAGSIVHTTGAVLGLSAVLQTSAVAFTVVKFVGAAYLVYLGIQTFRKPDEFEISPESTSYTPTESFQSALLINVLNPKVAVFFLAFLPQFVQPGSSVTLQIFTFGVLFASLGFVYQAVLAVFSARARHVISERDLVQTLLRTASGSVLIGFGLKLALEERTAP</sequence>
<gene>
    <name evidence="7" type="ordered locus">HacjB3_07585</name>
    <name evidence="8" type="ORF">C497_05992</name>
</gene>
<keyword evidence="2" id="KW-1003">Cell membrane</keyword>
<dbReference type="STRING" id="795797.HacjB3_07585"/>
<dbReference type="Proteomes" id="UP000011645">
    <property type="component" value="Unassembled WGS sequence"/>
</dbReference>
<dbReference type="PANTHER" id="PTHR30086:SF20">
    <property type="entry name" value="ARGININE EXPORTER PROTEIN ARGO-RELATED"/>
    <property type="match status" value="1"/>
</dbReference>
<feature type="transmembrane region" description="Helical" evidence="6">
    <location>
        <begin position="30"/>
        <end position="51"/>
    </location>
</feature>
<keyword evidence="3 6" id="KW-0812">Transmembrane</keyword>
<reference evidence="7 9" key="1">
    <citation type="journal article" date="2010" name="J. Bacteriol.">
        <title>Complete genome sequence of Halalkalicoccus jeotgali B3(T), an extremely halophilic archaeon.</title>
        <authorList>
            <person name="Roh S.W."/>
            <person name="Nam Y.D."/>
            <person name="Nam S.H."/>
            <person name="Choi S.H."/>
            <person name="Park H.S."/>
            <person name="Bae J.W."/>
        </authorList>
    </citation>
    <scope>NUCLEOTIDE SEQUENCE [LARGE SCALE GENOMIC DNA]</scope>
    <source>
        <strain evidence="7">B3</strain>
        <strain evidence="9">DSM 18796 / CECT 7217 / JCM 14584 / KCTC 4019 / B3</strain>
    </source>
</reference>
<evidence type="ECO:0000313" key="8">
    <source>
        <dbReference type="EMBL" id="ELY39484.1"/>
    </source>
</evidence>
<dbReference type="PANTHER" id="PTHR30086">
    <property type="entry name" value="ARGININE EXPORTER PROTEIN ARGO"/>
    <property type="match status" value="1"/>
</dbReference>
<dbReference type="AlphaFoldDB" id="D8J2E5"/>
<dbReference type="EMBL" id="CP002062">
    <property type="protein sequence ID" value="ADJ14902.1"/>
    <property type="molecule type" value="Genomic_DNA"/>
</dbReference>
<accession>D8J2E5</accession>
<evidence type="ECO:0000313" key="7">
    <source>
        <dbReference type="EMBL" id="ADJ14902.1"/>
    </source>
</evidence>
<proteinExistence type="predicted"/>
<dbReference type="GO" id="GO:0005886">
    <property type="term" value="C:plasma membrane"/>
    <property type="evidence" value="ECO:0007669"/>
    <property type="project" value="UniProtKB-SubCell"/>
</dbReference>
<evidence type="ECO:0000313" key="9">
    <source>
        <dbReference type="Proteomes" id="UP000000390"/>
    </source>
</evidence>
<evidence type="ECO:0000313" key="10">
    <source>
        <dbReference type="Proteomes" id="UP000011645"/>
    </source>
</evidence>
<feature type="transmembrane region" description="Helical" evidence="6">
    <location>
        <begin position="105"/>
        <end position="132"/>
    </location>
</feature>
<dbReference type="PIRSF" id="PIRSF006324">
    <property type="entry name" value="LeuE"/>
    <property type="match status" value="1"/>
</dbReference>
<dbReference type="PATRIC" id="fig|795797.18.peg.1506"/>
<protein>
    <submittedName>
        <fullName evidence="7">Threonine/homoserine/homoserine lactone efflux protein</fullName>
    </submittedName>
</protein>
<dbReference type="InterPro" id="IPR001123">
    <property type="entry name" value="LeuE-type"/>
</dbReference>
<evidence type="ECO:0000256" key="1">
    <source>
        <dbReference type="ARBA" id="ARBA00004651"/>
    </source>
</evidence>
<evidence type="ECO:0000256" key="5">
    <source>
        <dbReference type="ARBA" id="ARBA00023136"/>
    </source>
</evidence>
<name>D8J2E5_HALJB</name>
<dbReference type="eggNOG" id="arCOG01948">
    <property type="taxonomic scope" value="Archaea"/>
</dbReference>
<dbReference type="Pfam" id="PF01810">
    <property type="entry name" value="LysE"/>
    <property type="match status" value="1"/>
</dbReference>
<comment type="subcellular location">
    <subcellularLocation>
        <location evidence="1">Cell membrane</location>
        <topology evidence="1">Multi-pass membrane protein</topology>
    </subcellularLocation>
</comment>
<dbReference type="HOGENOM" id="CLU_079569_3_1_2"/>
<evidence type="ECO:0000256" key="3">
    <source>
        <dbReference type="ARBA" id="ARBA00022692"/>
    </source>
</evidence>
<organism evidence="7 9">
    <name type="scientific">Halalkalicoccus jeotgali (strain DSM 18796 / CECT 7217 / JCM 14584 / KCTC 4019 / B3)</name>
    <dbReference type="NCBI Taxonomy" id="795797"/>
    <lineage>
        <taxon>Archaea</taxon>
        <taxon>Methanobacteriati</taxon>
        <taxon>Methanobacteriota</taxon>
        <taxon>Stenosarchaea group</taxon>
        <taxon>Halobacteria</taxon>
        <taxon>Halobacteriales</taxon>
        <taxon>Halococcaceae</taxon>
        <taxon>Halalkalicoccus</taxon>
    </lineage>
</organism>
<dbReference type="Proteomes" id="UP000000390">
    <property type="component" value="Chromosome"/>
</dbReference>
<evidence type="ECO:0000256" key="4">
    <source>
        <dbReference type="ARBA" id="ARBA00022989"/>
    </source>
</evidence>
<evidence type="ECO:0000256" key="2">
    <source>
        <dbReference type="ARBA" id="ARBA00022475"/>
    </source>
</evidence>
<feature type="transmembrane region" description="Helical" evidence="6">
    <location>
        <begin position="72"/>
        <end position="93"/>
    </location>
</feature>
<keyword evidence="5 6" id="KW-0472">Membrane</keyword>
<dbReference type="GO" id="GO:0015171">
    <property type="term" value="F:amino acid transmembrane transporter activity"/>
    <property type="evidence" value="ECO:0007669"/>
    <property type="project" value="TreeGrafter"/>
</dbReference>
<keyword evidence="4 6" id="KW-1133">Transmembrane helix</keyword>
<dbReference type="KEGG" id="hje:HacjB3_07585"/>
<dbReference type="EMBL" id="AOHV01000015">
    <property type="protein sequence ID" value="ELY39484.1"/>
    <property type="molecule type" value="Genomic_DNA"/>
</dbReference>